<evidence type="ECO:0000313" key="13">
    <source>
        <dbReference type="EnsemblMetazoa" id="CLYHEMP010184.1"/>
    </source>
</evidence>
<keyword evidence="6" id="KW-0694">RNA-binding</keyword>
<dbReference type="GO" id="GO:0071013">
    <property type="term" value="C:catalytic step 2 spliceosome"/>
    <property type="evidence" value="ECO:0007669"/>
    <property type="project" value="TreeGrafter"/>
</dbReference>
<dbReference type="GO" id="GO:0005685">
    <property type="term" value="C:U1 snRNP"/>
    <property type="evidence" value="ECO:0007669"/>
    <property type="project" value="TreeGrafter"/>
</dbReference>
<evidence type="ECO:0000256" key="2">
    <source>
        <dbReference type="ARBA" id="ARBA00004496"/>
    </source>
</evidence>
<dbReference type="RefSeq" id="XP_066927962.1">
    <property type="nucleotide sequence ID" value="XM_067071861.1"/>
</dbReference>
<dbReference type="SMART" id="SM00651">
    <property type="entry name" value="Sm"/>
    <property type="match status" value="1"/>
</dbReference>
<dbReference type="InterPro" id="IPR050914">
    <property type="entry name" value="snRNP_SmB/NAA38-like"/>
</dbReference>
<dbReference type="GO" id="GO:0046540">
    <property type="term" value="C:U4/U6 x U5 tri-snRNP complex"/>
    <property type="evidence" value="ECO:0007669"/>
    <property type="project" value="TreeGrafter"/>
</dbReference>
<dbReference type="OrthoDB" id="302966at2759"/>
<dbReference type="PANTHER" id="PTHR10701:SF0">
    <property type="entry name" value="SMALL NUCLEAR RIBONUCLEOPROTEIN-ASSOCIATED PROTEIN B"/>
    <property type="match status" value="1"/>
</dbReference>
<evidence type="ECO:0000256" key="8">
    <source>
        <dbReference type="ARBA" id="ARBA00023242"/>
    </source>
</evidence>
<dbReference type="GO" id="GO:0071004">
    <property type="term" value="C:U2-type prespliceosome"/>
    <property type="evidence" value="ECO:0007669"/>
    <property type="project" value="TreeGrafter"/>
</dbReference>
<dbReference type="PANTHER" id="PTHR10701">
    <property type="entry name" value="SMALL NUCLEAR RIBONUCLEOPROTEIN-ASSOCIATED PROTEIN B AND N"/>
    <property type="match status" value="1"/>
</dbReference>
<comment type="similarity">
    <text evidence="3">Belongs to the snRNP SmB/SmN family.</text>
</comment>
<sequence>MPQLGKSAKMLVHINYRMRCHLQDGRLFIGTFLAFDKHMNLILGDCDEFRKIKSKGGSEKGREEKRALGLVLLRGEHLVSMTVEAPPSKEDRNKTPAAKATPGAGMGRAAGRGMPTPSMGAAPAGLAGPVRGVGGPSQQAMAPPPQQYGRGGPPPPGMMGGPPPGMRPPGNPNW</sequence>
<dbReference type="GO" id="GO:0003723">
    <property type="term" value="F:RNA binding"/>
    <property type="evidence" value="ECO:0007669"/>
    <property type="project" value="UniProtKB-KW"/>
</dbReference>
<keyword evidence="9" id="KW-0687">Ribonucleoprotein</keyword>
<dbReference type="Proteomes" id="UP000594262">
    <property type="component" value="Unplaced"/>
</dbReference>
<dbReference type="Gene3D" id="2.30.30.100">
    <property type="match status" value="1"/>
</dbReference>
<evidence type="ECO:0000256" key="7">
    <source>
        <dbReference type="ARBA" id="ARBA00023187"/>
    </source>
</evidence>
<dbReference type="InterPro" id="IPR001163">
    <property type="entry name" value="Sm_dom_euk/arc"/>
</dbReference>
<dbReference type="FunFam" id="2.30.30.100:FF:000004">
    <property type="entry name" value="Small nuclear ribonucleoprotein-associated proteins"/>
    <property type="match status" value="1"/>
</dbReference>
<feature type="region of interest" description="Disordered" evidence="11">
    <location>
        <begin position="81"/>
        <end position="174"/>
    </location>
</feature>
<reference evidence="13" key="1">
    <citation type="submission" date="2021-01" db="UniProtKB">
        <authorList>
            <consortium name="EnsemblMetazoa"/>
        </authorList>
    </citation>
    <scope>IDENTIFICATION</scope>
</reference>
<dbReference type="AlphaFoldDB" id="A0A7M5V2J6"/>
<dbReference type="GO" id="GO:0005682">
    <property type="term" value="C:U5 snRNP"/>
    <property type="evidence" value="ECO:0007669"/>
    <property type="project" value="TreeGrafter"/>
</dbReference>
<accession>A0A7M5V2J6</accession>
<name>A0A7M5V2J6_9CNID</name>
<dbReference type="GeneID" id="136815415"/>
<keyword evidence="5" id="KW-0507">mRNA processing</keyword>
<dbReference type="InterPro" id="IPR010920">
    <property type="entry name" value="LSM_dom_sf"/>
</dbReference>
<evidence type="ECO:0000256" key="5">
    <source>
        <dbReference type="ARBA" id="ARBA00022664"/>
    </source>
</evidence>
<evidence type="ECO:0000256" key="11">
    <source>
        <dbReference type="SAM" id="MobiDB-lite"/>
    </source>
</evidence>
<comment type="subcellular location">
    <subcellularLocation>
        <location evidence="2">Cytoplasm</location>
    </subcellularLocation>
    <subcellularLocation>
        <location evidence="1">Nucleus</location>
    </subcellularLocation>
</comment>
<evidence type="ECO:0000313" key="14">
    <source>
        <dbReference type="Proteomes" id="UP000594262"/>
    </source>
</evidence>
<proteinExistence type="inferred from homology"/>
<evidence type="ECO:0000256" key="1">
    <source>
        <dbReference type="ARBA" id="ARBA00004123"/>
    </source>
</evidence>
<feature type="compositionally biased region" description="Pro residues" evidence="11">
    <location>
        <begin position="142"/>
        <end position="174"/>
    </location>
</feature>
<dbReference type="GO" id="GO:0000398">
    <property type="term" value="P:mRNA splicing, via spliceosome"/>
    <property type="evidence" value="ECO:0007669"/>
    <property type="project" value="TreeGrafter"/>
</dbReference>
<evidence type="ECO:0000256" key="9">
    <source>
        <dbReference type="ARBA" id="ARBA00023274"/>
    </source>
</evidence>
<evidence type="ECO:0000256" key="4">
    <source>
        <dbReference type="ARBA" id="ARBA00022490"/>
    </source>
</evidence>
<dbReference type="Pfam" id="PF01423">
    <property type="entry name" value="LSM"/>
    <property type="match status" value="1"/>
</dbReference>
<dbReference type="GO" id="GO:0005737">
    <property type="term" value="C:cytoplasm"/>
    <property type="evidence" value="ECO:0007669"/>
    <property type="project" value="UniProtKB-SubCell"/>
</dbReference>
<dbReference type="SUPFAM" id="SSF50182">
    <property type="entry name" value="Sm-like ribonucleoproteins"/>
    <property type="match status" value="1"/>
</dbReference>
<dbReference type="InterPro" id="IPR047575">
    <property type="entry name" value="Sm"/>
</dbReference>
<keyword evidence="14" id="KW-1185">Reference proteome</keyword>
<organism evidence="13 14">
    <name type="scientific">Clytia hemisphaerica</name>
    <dbReference type="NCBI Taxonomy" id="252671"/>
    <lineage>
        <taxon>Eukaryota</taxon>
        <taxon>Metazoa</taxon>
        <taxon>Cnidaria</taxon>
        <taxon>Hydrozoa</taxon>
        <taxon>Hydroidolina</taxon>
        <taxon>Leptothecata</taxon>
        <taxon>Obeliida</taxon>
        <taxon>Clytiidae</taxon>
        <taxon>Clytia</taxon>
    </lineage>
</organism>
<dbReference type="PROSITE" id="PS52002">
    <property type="entry name" value="SM"/>
    <property type="match status" value="1"/>
</dbReference>
<dbReference type="EnsemblMetazoa" id="CLYHEMT010184.1">
    <property type="protein sequence ID" value="CLYHEMP010184.1"/>
    <property type="gene ID" value="CLYHEMG010184"/>
</dbReference>
<dbReference type="GO" id="GO:0005687">
    <property type="term" value="C:U4 snRNP"/>
    <property type="evidence" value="ECO:0007669"/>
    <property type="project" value="TreeGrafter"/>
</dbReference>
<evidence type="ECO:0000259" key="12">
    <source>
        <dbReference type="PROSITE" id="PS52002"/>
    </source>
</evidence>
<feature type="domain" description="Sm" evidence="12">
    <location>
        <begin position="5"/>
        <end position="87"/>
    </location>
</feature>
<keyword evidence="7" id="KW-0508">mRNA splicing</keyword>
<dbReference type="CDD" id="cd01717">
    <property type="entry name" value="Sm_B"/>
    <property type="match status" value="1"/>
</dbReference>
<keyword evidence="8" id="KW-0539">Nucleus</keyword>
<dbReference type="GO" id="GO:0005686">
    <property type="term" value="C:U2 snRNP"/>
    <property type="evidence" value="ECO:0007669"/>
    <property type="project" value="TreeGrafter"/>
</dbReference>
<dbReference type="GO" id="GO:0070990">
    <property type="term" value="F:snRNP binding"/>
    <property type="evidence" value="ECO:0007669"/>
    <property type="project" value="TreeGrafter"/>
</dbReference>
<evidence type="ECO:0000256" key="6">
    <source>
        <dbReference type="ARBA" id="ARBA00022884"/>
    </source>
</evidence>
<keyword evidence="4" id="KW-0963">Cytoplasm</keyword>
<evidence type="ECO:0000256" key="3">
    <source>
        <dbReference type="ARBA" id="ARBA00009123"/>
    </source>
</evidence>
<protein>
    <recommendedName>
        <fullName evidence="10">Sm protein B</fullName>
    </recommendedName>
</protein>
<evidence type="ECO:0000256" key="10">
    <source>
        <dbReference type="ARBA" id="ARBA00041355"/>
    </source>
</evidence>